<dbReference type="Proteomes" id="UP000309038">
    <property type="component" value="Unassembled WGS sequence"/>
</dbReference>
<dbReference type="PANTHER" id="PTHR31048">
    <property type="entry name" value="OS03G0233200 PROTEIN"/>
    <property type="match status" value="1"/>
</dbReference>
<comment type="caution">
    <text evidence="2">The sequence shown here is derived from an EMBL/GenBank/DDBJ whole genome shotgun (WGS) entry which is preliminary data.</text>
</comment>
<dbReference type="AlphaFoldDB" id="A0A4S4KP20"/>
<sequence>MPQQGVPPATLAEFTLSGVNNLYYDVSLVDGYNLPMRIDNDKGCGVLECPVDLGPNLGCKSACEANLNGNPSNSADCSGSHNTPASYPASGVAYYSYSKNNCPNAPSPITHTDDGVTYTCTSALAADYTVTFCPPD</sequence>
<dbReference type="PROSITE" id="PS51367">
    <property type="entry name" value="THAUMATIN_2"/>
    <property type="match status" value="1"/>
</dbReference>
<evidence type="ECO:0008006" key="4">
    <source>
        <dbReference type="Google" id="ProtNLM"/>
    </source>
</evidence>
<dbReference type="PIRSF" id="PIRSF002703">
    <property type="entry name" value="Thaumatin"/>
    <property type="match status" value="1"/>
</dbReference>
<name>A0A4S4KP20_9APHY</name>
<dbReference type="SUPFAM" id="SSF49870">
    <property type="entry name" value="Osmotin, thaumatin-like protein"/>
    <property type="match status" value="1"/>
</dbReference>
<dbReference type="InterPro" id="IPR001938">
    <property type="entry name" value="Thaumatin"/>
</dbReference>
<dbReference type="Gene3D" id="2.60.110.10">
    <property type="entry name" value="Thaumatin"/>
    <property type="match status" value="1"/>
</dbReference>
<feature type="disulfide bond" evidence="1">
    <location>
        <begin position="49"/>
        <end position="102"/>
    </location>
</feature>
<accession>A0A4S4KP20</accession>
<dbReference type="InterPro" id="IPR037176">
    <property type="entry name" value="Osmotin/thaumatin-like_sf"/>
</dbReference>
<keyword evidence="1" id="KW-1015">Disulfide bond</keyword>
<feature type="disulfide bond" evidence="1">
    <location>
        <begin position="44"/>
        <end position="120"/>
    </location>
</feature>
<dbReference type="EMBL" id="SGPJ01000054">
    <property type="protein sequence ID" value="THH00316.1"/>
    <property type="molecule type" value="Genomic_DNA"/>
</dbReference>
<reference evidence="2 3" key="1">
    <citation type="submission" date="2019-02" db="EMBL/GenBank/DDBJ databases">
        <title>Genome sequencing of the rare red list fungi Phlebia centrifuga.</title>
        <authorList>
            <person name="Buettner E."/>
            <person name="Kellner H."/>
        </authorList>
    </citation>
    <scope>NUCLEOTIDE SEQUENCE [LARGE SCALE GENOMIC DNA]</scope>
    <source>
        <strain evidence="2 3">DSM 108282</strain>
    </source>
</reference>
<dbReference type="Pfam" id="PF00314">
    <property type="entry name" value="Thaumatin"/>
    <property type="match status" value="1"/>
</dbReference>
<evidence type="ECO:0000313" key="3">
    <source>
        <dbReference type="Proteomes" id="UP000309038"/>
    </source>
</evidence>
<evidence type="ECO:0000313" key="2">
    <source>
        <dbReference type="EMBL" id="THH00316.1"/>
    </source>
</evidence>
<evidence type="ECO:0000256" key="1">
    <source>
        <dbReference type="PIRSR" id="PIRSR002703-1"/>
    </source>
</evidence>
<protein>
    <recommendedName>
        <fullName evidence="4">Thaumatin-like protein</fullName>
    </recommendedName>
</protein>
<gene>
    <name evidence="2" type="ORF">EW026_g2217</name>
</gene>
<dbReference type="SMART" id="SM00205">
    <property type="entry name" value="THN"/>
    <property type="match status" value="1"/>
</dbReference>
<organism evidence="2 3">
    <name type="scientific">Hermanssonia centrifuga</name>
    <dbReference type="NCBI Taxonomy" id="98765"/>
    <lineage>
        <taxon>Eukaryota</taxon>
        <taxon>Fungi</taxon>
        <taxon>Dikarya</taxon>
        <taxon>Basidiomycota</taxon>
        <taxon>Agaricomycotina</taxon>
        <taxon>Agaricomycetes</taxon>
        <taxon>Polyporales</taxon>
        <taxon>Meruliaceae</taxon>
        <taxon>Hermanssonia</taxon>
    </lineage>
</organism>
<proteinExistence type="predicted"/>
<keyword evidence="3" id="KW-1185">Reference proteome</keyword>